<gene>
    <name evidence="1" type="ORF">CDAR_393191</name>
</gene>
<reference evidence="1 2" key="1">
    <citation type="submission" date="2021-06" db="EMBL/GenBank/DDBJ databases">
        <title>Caerostris darwini draft genome.</title>
        <authorList>
            <person name="Kono N."/>
            <person name="Arakawa K."/>
        </authorList>
    </citation>
    <scope>NUCLEOTIDE SEQUENCE [LARGE SCALE GENOMIC DNA]</scope>
</reference>
<dbReference type="Proteomes" id="UP001054837">
    <property type="component" value="Unassembled WGS sequence"/>
</dbReference>
<dbReference type="AlphaFoldDB" id="A0AAV4VB67"/>
<accession>A0AAV4VB67</accession>
<proteinExistence type="predicted"/>
<protein>
    <submittedName>
        <fullName evidence="1">Uncharacterized protein</fullName>
    </submittedName>
</protein>
<comment type="caution">
    <text evidence="1">The sequence shown here is derived from an EMBL/GenBank/DDBJ whole genome shotgun (WGS) entry which is preliminary data.</text>
</comment>
<dbReference type="EMBL" id="BPLQ01012704">
    <property type="protein sequence ID" value="GIY67171.1"/>
    <property type="molecule type" value="Genomic_DNA"/>
</dbReference>
<keyword evidence="2" id="KW-1185">Reference proteome</keyword>
<organism evidence="1 2">
    <name type="scientific">Caerostris darwini</name>
    <dbReference type="NCBI Taxonomy" id="1538125"/>
    <lineage>
        <taxon>Eukaryota</taxon>
        <taxon>Metazoa</taxon>
        <taxon>Ecdysozoa</taxon>
        <taxon>Arthropoda</taxon>
        <taxon>Chelicerata</taxon>
        <taxon>Arachnida</taxon>
        <taxon>Araneae</taxon>
        <taxon>Araneomorphae</taxon>
        <taxon>Entelegynae</taxon>
        <taxon>Araneoidea</taxon>
        <taxon>Araneidae</taxon>
        <taxon>Caerostris</taxon>
    </lineage>
</organism>
<name>A0AAV4VB67_9ARAC</name>
<sequence>MRWNPLRPDAQVIWRASHASQTNCQTVEVRTSANATDFEVMVIVEVYAKSLVLAIGCLLSISSLDKLYWCLLFDGMAVFMFIRDDQLKARIHVVHDSQ</sequence>
<evidence type="ECO:0000313" key="2">
    <source>
        <dbReference type="Proteomes" id="UP001054837"/>
    </source>
</evidence>
<evidence type="ECO:0000313" key="1">
    <source>
        <dbReference type="EMBL" id="GIY67171.1"/>
    </source>
</evidence>